<proteinExistence type="inferred from homology"/>
<dbReference type="STRING" id="1314781.A0A165GBE0"/>
<feature type="region of interest" description="Disordered" evidence="8">
    <location>
        <begin position="293"/>
        <end position="397"/>
    </location>
</feature>
<feature type="compositionally biased region" description="Low complexity" evidence="8">
    <location>
        <begin position="38"/>
        <end position="50"/>
    </location>
</feature>
<evidence type="ECO:0000256" key="8">
    <source>
        <dbReference type="SAM" id="MobiDB-lite"/>
    </source>
</evidence>
<dbReference type="OrthoDB" id="8918678at2759"/>
<comment type="function">
    <text evidence="6 7">Involved in the initiation of assembly of the COPII coat required for the formation of transport vesicles from the endoplasmic reticulum (ER) and the selection of cargo molecules. Also involved in autophagy.</text>
</comment>
<dbReference type="InterPro" id="IPR024340">
    <property type="entry name" value="Sec16_CCD"/>
</dbReference>
<keyword evidence="12" id="KW-1185">Reference proteome</keyword>
<name>A0A165GBE0_EXIGL</name>
<evidence type="ECO:0000256" key="7">
    <source>
        <dbReference type="RuleBase" id="RU364101"/>
    </source>
</evidence>
<evidence type="ECO:0000313" key="11">
    <source>
        <dbReference type="EMBL" id="KZV90262.1"/>
    </source>
</evidence>
<evidence type="ECO:0000313" key="12">
    <source>
        <dbReference type="Proteomes" id="UP000077266"/>
    </source>
</evidence>
<keyword evidence="4 7" id="KW-0256">Endoplasmic reticulum</keyword>
<feature type="region of interest" description="Disordered" evidence="8">
    <location>
        <begin position="509"/>
        <end position="692"/>
    </location>
</feature>
<dbReference type="Pfam" id="PF12931">
    <property type="entry name" value="TPR_Sec16"/>
    <property type="match status" value="1"/>
</dbReference>
<evidence type="ECO:0000256" key="1">
    <source>
        <dbReference type="ARBA" id="ARBA00004397"/>
    </source>
</evidence>
<comment type="subcellular location">
    <subcellularLocation>
        <location evidence="1">Endoplasmic reticulum membrane</location>
        <topology evidence="1">Peripheral membrane protein</topology>
        <orientation evidence="1">Cytoplasmic side</orientation>
    </subcellularLocation>
</comment>
<feature type="compositionally biased region" description="Polar residues" evidence="8">
    <location>
        <begin position="1514"/>
        <end position="1524"/>
    </location>
</feature>
<keyword evidence="3 7" id="KW-0813">Transport</keyword>
<gene>
    <name evidence="11" type="ORF">EXIGLDRAFT_750750</name>
</gene>
<dbReference type="GO" id="GO:0016192">
    <property type="term" value="P:vesicle-mediated transport"/>
    <property type="evidence" value="ECO:0007669"/>
    <property type="project" value="UniProtKB-KW"/>
</dbReference>
<feature type="compositionally biased region" description="Polar residues" evidence="8">
    <location>
        <begin position="597"/>
        <end position="613"/>
    </location>
</feature>
<keyword evidence="5 7" id="KW-0931">ER-Golgi transport</keyword>
<feature type="compositionally biased region" description="Low complexity" evidence="8">
    <location>
        <begin position="665"/>
        <end position="675"/>
    </location>
</feature>
<dbReference type="CDD" id="cd09233">
    <property type="entry name" value="ACE1-Sec16-like"/>
    <property type="match status" value="1"/>
</dbReference>
<dbReference type="GO" id="GO:0007030">
    <property type="term" value="P:Golgi organization"/>
    <property type="evidence" value="ECO:0007669"/>
    <property type="project" value="TreeGrafter"/>
</dbReference>
<evidence type="ECO:0000256" key="2">
    <source>
        <dbReference type="ARBA" id="ARBA00005927"/>
    </source>
</evidence>
<dbReference type="Proteomes" id="UP000077266">
    <property type="component" value="Unassembled WGS sequence"/>
</dbReference>
<reference evidence="11 12" key="1">
    <citation type="journal article" date="2016" name="Mol. Biol. Evol.">
        <title>Comparative Genomics of Early-Diverging Mushroom-Forming Fungi Provides Insights into the Origins of Lignocellulose Decay Capabilities.</title>
        <authorList>
            <person name="Nagy L.G."/>
            <person name="Riley R."/>
            <person name="Tritt A."/>
            <person name="Adam C."/>
            <person name="Daum C."/>
            <person name="Floudas D."/>
            <person name="Sun H."/>
            <person name="Yadav J.S."/>
            <person name="Pangilinan J."/>
            <person name="Larsson K.H."/>
            <person name="Matsuura K."/>
            <person name="Barry K."/>
            <person name="Labutti K."/>
            <person name="Kuo R."/>
            <person name="Ohm R.A."/>
            <person name="Bhattacharya S.S."/>
            <person name="Shirouzu T."/>
            <person name="Yoshinaga Y."/>
            <person name="Martin F.M."/>
            <person name="Grigoriev I.V."/>
            <person name="Hibbett D.S."/>
        </authorList>
    </citation>
    <scope>NUCLEOTIDE SEQUENCE [LARGE SCALE GENOMIC DNA]</scope>
    <source>
        <strain evidence="11 12">HHB12029</strain>
    </source>
</reference>
<feature type="compositionally biased region" description="Low complexity" evidence="8">
    <location>
        <begin position="587"/>
        <end position="596"/>
    </location>
</feature>
<feature type="region of interest" description="Disordered" evidence="8">
    <location>
        <begin position="849"/>
        <end position="871"/>
    </location>
</feature>
<feature type="compositionally biased region" description="Low complexity" evidence="8">
    <location>
        <begin position="1551"/>
        <end position="1569"/>
    </location>
</feature>
<keyword evidence="7" id="KW-0653">Protein transport</keyword>
<dbReference type="InterPro" id="IPR024298">
    <property type="entry name" value="Sec16_Sec23-bd"/>
</dbReference>
<dbReference type="InParanoid" id="A0A165GBE0"/>
<feature type="region of interest" description="Disordered" evidence="8">
    <location>
        <begin position="1617"/>
        <end position="1726"/>
    </location>
</feature>
<feature type="compositionally biased region" description="Low complexity" evidence="8">
    <location>
        <begin position="332"/>
        <end position="341"/>
    </location>
</feature>
<keyword evidence="7" id="KW-0472">Membrane</keyword>
<dbReference type="PANTHER" id="PTHR13402:SF6">
    <property type="entry name" value="SECRETORY 16, ISOFORM I"/>
    <property type="match status" value="1"/>
</dbReference>
<feature type="compositionally biased region" description="Low complexity" evidence="8">
    <location>
        <begin position="1354"/>
        <end position="1364"/>
    </location>
</feature>
<dbReference type="PANTHER" id="PTHR13402">
    <property type="entry name" value="RGPR-RELATED"/>
    <property type="match status" value="1"/>
</dbReference>
<dbReference type="Gene3D" id="1.25.40.1030">
    <property type="match status" value="1"/>
</dbReference>
<dbReference type="GO" id="GO:0012507">
    <property type="term" value="C:ER to Golgi transport vesicle membrane"/>
    <property type="evidence" value="ECO:0007669"/>
    <property type="project" value="TreeGrafter"/>
</dbReference>
<dbReference type="GO" id="GO:0015031">
    <property type="term" value="P:protein transport"/>
    <property type="evidence" value="ECO:0007669"/>
    <property type="project" value="UniProtKB-KW"/>
</dbReference>
<feature type="compositionally biased region" description="Pro residues" evidence="8">
    <location>
        <begin position="1649"/>
        <end position="1659"/>
    </location>
</feature>
<accession>A0A165GBE0</accession>
<feature type="domain" description="Sec16 Sec23-binding" evidence="9">
    <location>
        <begin position="992"/>
        <end position="1327"/>
    </location>
</feature>
<evidence type="ECO:0000259" key="9">
    <source>
        <dbReference type="Pfam" id="PF12931"/>
    </source>
</evidence>
<dbReference type="GO" id="GO:0070973">
    <property type="term" value="P:protein localization to endoplasmic reticulum exit site"/>
    <property type="evidence" value="ECO:0007669"/>
    <property type="project" value="TreeGrafter"/>
</dbReference>
<feature type="compositionally biased region" description="Low complexity" evidence="8">
    <location>
        <begin position="522"/>
        <end position="540"/>
    </location>
</feature>
<feature type="compositionally biased region" description="Polar residues" evidence="8">
    <location>
        <begin position="858"/>
        <end position="871"/>
    </location>
</feature>
<evidence type="ECO:0000256" key="5">
    <source>
        <dbReference type="ARBA" id="ARBA00022892"/>
    </source>
</evidence>
<sequence length="1738" mass="181241">MADNAHNQSIEAADLLFASSDSSAADFFGSVITDEPAAHPAPAASQPAPADQHTAPDASHDVDALFGSGGASDSLFDVAPVEEFAVHDAQSTDALQHQDAAADYAQSTDYSQQGWYDDDGQWHYYETQDTNGSAYYEADPYTAQSAAHSDAQASQVSASYDPYAPAHDAAQAQASAAGSQYYGYEASSYNPSGDTTANRHYAQSAYAPAQTTSSTYAPAATPHVASDSYVSAANTYQPQSTYDPYAPTTTTTHSAYNYNAQAVPSPYAPPVSTYAPPAPSYAPLAALPTAQATLSRDDTIKPRKPAVSEYRSSSYNAYDPPIPAAKPRSRHANASSHAAPSLYDTYNRASSPAQQPAPPPPRAAAVPPPPRTNSAMSARASASYVPPPSHAGASSVGTNGTAFFDSLAPPQQSYSLNSPNYSVQQLEPEVAQYDPYTDSASAAPAAAAYGPPAVNGYGTANHASAPHSVQQSDTYDPEGGSGSYDPEGGEPDPEFQAFGNASQRAASAYGAYGSHAPPPPRVASRAASVASPPLRPSSVASPPPRIGSAVSYAPKAPSTTMSPPPRAPSVASPPPRVAAVASPPPRASSVASVSSATSQSANGHSRYASSIPGTVSPPHSVAGSVAGSPYDPYAPKTAMRRETSDYASSTTSATSQPDPYRPRTASIASVASSAMSPPPPPPAAWGSPPAITSAYAPTNGTASYAPVSEAYAPPTASPYGPPPVRTRGASEASDYSNYGASRYGYAGQSGDDARSVTSEAASITAPTYTAYAPSPSLSGVNDPLGRASARVPVFSFGFGGKVVSCFHTPAGLTDGFDVSFSGRPSTTVGIKRLHEIIPSSAWETSSATFPGPLLSDPGTPTTSLVPPVRSSNTSKTKKAAVIKYLDDRAEEIEKGLGYLSDNTMERNRAEAKLVLVRLLRVVVDNDGQFSGNEKVEAAVRSALLGPRAETTTSSANDALRPADTFAAAYGVSSTSEAPIAVYELRPSALDKLQEFLLRGERRKAYHFALDEKMWTHALLLAKDLDKDSWKEAVQEFIRAELMTPTEGAESNGRESLRIMYSLISGSGASSVHELVPPKALGQPRVPEPAAALAVTPMHITPMTANFTQPTIPTNVPNDILGRWQDIAATVVSNHVLGDSSGLTALGDTLLSHKWVEAAHACYLLSRSTSSISGCSNTASARIVLLGSPNPASSHSFSKDQDPFIFTEILEFALSLAPASNGQDVFVGFPHLQAYRLLRAWHMVEMGHERLAQRYCDAVAATVRTINRGSPFFTLTFLEQLKELSDRLTAAPQLDKGGSWLTKKMAKPSLDSLGTWLGGRLTDFIAGEAEPAEPSTEVTAEQPPKPSTDPFSHYSTISSASTSANPSPPPQANNLLRTGSAMSFRTSTAPSIQIDRASSAIDYLRPAANRTSPVPRIASANAATTSFSQAAANGRYGNPPYNSFMPSPTKQASTDEGESQGQDASMPWWGNSYGEDSGATPTAASFVRADEPPADNTSGFISLMDTPSPAISAAPSKTPSRSGTSFDEDDDELGFGNKSTKKSKSEHEEGKQPASKPAEKAPAAAAVALPSDAAKAGGGWFSRIWGSKAETPGPVKANLGEETSFYYDKELKRWVNKKAGASAGPATPPPPPPRAQTASPSMARPAVTSTPPPPPGPAGGPPRIARPASVAELALSKPPRIRSNLVPDDEPAGTLSVPGTPPPPSGASTPPMRPKSQASAKRSVRSRYVDVFAQQEGGA</sequence>
<keyword evidence="7" id="KW-0072">Autophagy</keyword>
<organism evidence="11 12">
    <name type="scientific">Exidia glandulosa HHB12029</name>
    <dbReference type="NCBI Taxonomy" id="1314781"/>
    <lineage>
        <taxon>Eukaryota</taxon>
        <taxon>Fungi</taxon>
        <taxon>Dikarya</taxon>
        <taxon>Basidiomycota</taxon>
        <taxon>Agaricomycotina</taxon>
        <taxon>Agaricomycetes</taxon>
        <taxon>Auriculariales</taxon>
        <taxon>Exidiaceae</taxon>
        <taxon>Exidia</taxon>
    </lineage>
</organism>
<feature type="region of interest" description="Disordered" evidence="8">
    <location>
        <begin position="714"/>
        <end position="733"/>
    </location>
</feature>
<dbReference type="Pfam" id="PF12932">
    <property type="entry name" value="Sec16"/>
    <property type="match status" value="1"/>
</dbReference>
<protein>
    <recommendedName>
        <fullName evidence="7">Protein transport protein sec16</fullName>
    </recommendedName>
</protein>
<feature type="compositionally biased region" description="Low complexity" evidence="8">
    <location>
        <begin position="645"/>
        <end position="655"/>
    </location>
</feature>
<evidence type="ECO:0000256" key="3">
    <source>
        <dbReference type="ARBA" id="ARBA00022448"/>
    </source>
</evidence>
<feature type="compositionally biased region" description="Polar residues" evidence="8">
    <location>
        <begin position="1439"/>
        <end position="1462"/>
    </location>
</feature>
<feature type="compositionally biased region" description="Low complexity" evidence="8">
    <location>
        <begin position="1634"/>
        <end position="1648"/>
    </location>
</feature>
<feature type="compositionally biased region" description="Pro residues" evidence="8">
    <location>
        <begin position="355"/>
        <end position="371"/>
    </location>
</feature>
<dbReference type="EMBL" id="KV426053">
    <property type="protein sequence ID" value="KZV90262.1"/>
    <property type="molecule type" value="Genomic_DNA"/>
</dbReference>
<feature type="region of interest" description="Disordered" evidence="8">
    <location>
        <begin position="1329"/>
        <end position="1375"/>
    </location>
</feature>
<feature type="domain" description="Sec16 central conserved" evidence="10">
    <location>
        <begin position="791"/>
        <end position="927"/>
    </location>
</feature>
<dbReference type="GO" id="GO:0005789">
    <property type="term" value="C:endoplasmic reticulum membrane"/>
    <property type="evidence" value="ECO:0007669"/>
    <property type="project" value="UniProtKB-SubCell"/>
</dbReference>
<feature type="region of interest" description="Disordered" evidence="8">
    <location>
        <begin position="31"/>
        <end position="66"/>
    </location>
</feature>
<feature type="compositionally biased region" description="Pro residues" evidence="8">
    <location>
        <begin position="562"/>
        <end position="586"/>
    </location>
</feature>
<feature type="region of interest" description="Disordered" evidence="8">
    <location>
        <begin position="1430"/>
        <end position="1569"/>
    </location>
</feature>
<dbReference type="GO" id="GO:0070971">
    <property type="term" value="C:endoplasmic reticulum exit site"/>
    <property type="evidence" value="ECO:0007669"/>
    <property type="project" value="TreeGrafter"/>
</dbReference>
<comment type="similarity">
    <text evidence="2 7">Belongs to the SEC16 family.</text>
</comment>
<evidence type="ECO:0000256" key="6">
    <source>
        <dbReference type="ARBA" id="ARBA00024687"/>
    </source>
</evidence>
<evidence type="ECO:0000259" key="10">
    <source>
        <dbReference type="Pfam" id="PF12932"/>
    </source>
</evidence>
<feature type="region of interest" description="Disordered" evidence="8">
    <location>
        <begin position="459"/>
        <end position="497"/>
    </location>
</feature>
<dbReference type="GO" id="GO:0006914">
    <property type="term" value="P:autophagy"/>
    <property type="evidence" value="ECO:0007669"/>
    <property type="project" value="UniProtKB-KW"/>
</dbReference>
<feature type="compositionally biased region" description="Pro residues" evidence="8">
    <location>
        <begin position="715"/>
        <end position="724"/>
    </location>
</feature>
<evidence type="ECO:0000256" key="4">
    <source>
        <dbReference type="ARBA" id="ARBA00022824"/>
    </source>
</evidence>